<feature type="domain" description="BD-FAE-like" evidence="3">
    <location>
        <begin position="22"/>
        <end position="126"/>
    </location>
</feature>
<dbReference type="RefSeq" id="WP_139602398.1">
    <property type="nucleotide sequence ID" value="NZ_VDCQ01000013.1"/>
</dbReference>
<dbReference type="AlphaFoldDB" id="A0A5C4TBW1"/>
<dbReference type="InterPro" id="IPR049492">
    <property type="entry name" value="BD-FAE-like_dom"/>
</dbReference>
<proteinExistence type="inferred from homology"/>
<evidence type="ECO:0000313" key="5">
    <source>
        <dbReference type="Proteomes" id="UP000307943"/>
    </source>
</evidence>
<dbReference type="InterPro" id="IPR029058">
    <property type="entry name" value="AB_hydrolase_fold"/>
</dbReference>
<evidence type="ECO:0000256" key="2">
    <source>
        <dbReference type="ARBA" id="ARBA00022801"/>
    </source>
</evidence>
<protein>
    <submittedName>
        <fullName evidence="4">Alpha/beta hydrolase</fullName>
    </submittedName>
</protein>
<keyword evidence="2 4" id="KW-0378">Hydrolase</keyword>
<gene>
    <name evidence="4" type="ORF">FE784_11765</name>
</gene>
<dbReference type="Pfam" id="PF20434">
    <property type="entry name" value="BD-FAE"/>
    <property type="match status" value="1"/>
</dbReference>
<dbReference type="PANTHER" id="PTHR48081">
    <property type="entry name" value="AB HYDROLASE SUPERFAMILY PROTEIN C4A8.06C"/>
    <property type="match status" value="1"/>
</dbReference>
<evidence type="ECO:0000259" key="3">
    <source>
        <dbReference type="Pfam" id="PF20434"/>
    </source>
</evidence>
<dbReference type="Gene3D" id="3.40.50.1820">
    <property type="entry name" value="alpha/beta hydrolase"/>
    <property type="match status" value="1"/>
</dbReference>
<comment type="caution">
    <text evidence="4">The sequence shown here is derived from an EMBL/GenBank/DDBJ whole genome shotgun (WGS) entry which is preliminary data.</text>
</comment>
<dbReference type="SUPFAM" id="SSF53474">
    <property type="entry name" value="alpha/beta-Hydrolases"/>
    <property type="match status" value="1"/>
</dbReference>
<dbReference type="PANTHER" id="PTHR48081:SF30">
    <property type="entry name" value="ACETYL-HYDROLASE LIPR-RELATED"/>
    <property type="match status" value="1"/>
</dbReference>
<sequence>MNEAVKVQEYVYKETQGCSLHLKVYSPEGEQGALRPVVVFFFGGGWVRGTIDHFQPQSEFIAEQGMIAITPDYRVFSRHRTTPFECVEDARDAISWVSRHAEELGTDRERIAVGGGSAGGHLALCTVLLPPEVGQGPDVSGVPKAMVLFNPVCDTTDKGFRYESLGSRMLELSPLHHIREGLPPALLFHGTADRTVPFRCASDFRARMLACGNECELIAYEGRGHGFFNPGRSEGEADHEDTKRNAVKFLKRIFG</sequence>
<comment type="similarity">
    <text evidence="1">Belongs to the 'GDXG' lipolytic enzyme family.</text>
</comment>
<accession>A0A5C4TBW1</accession>
<reference evidence="4 5" key="1">
    <citation type="submission" date="2019-05" db="EMBL/GenBank/DDBJ databases">
        <title>We sequenced the genome of Paenibacillus hemerocallicola KCTC 33185 for further insight into its adaptation and study the phylogeny of Paenibacillus.</title>
        <authorList>
            <person name="Narsing Rao M.P."/>
        </authorList>
    </citation>
    <scope>NUCLEOTIDE SEQUENCE [LARGE SCALE GENOMIC DNA]</scope>
    <source>
        <strain evidence="4 5">KCTC 33185</strain>
    </source>
</reference>
<evidence type="ECO:0000313" key="4">
    <source>
        <dbReference type="EMBL" id="TNJ66090.1"/>
    </source>
</evidence>
<dbReference type="EMBL" id="VDCQ01000013">
    <property type="protein sequence ID" value="TNJ66090.1"/>
    <property type="molecule type" value="Genomic_DNA"/>
</dbReference>
<evidence type="ECO:0000256" key="1">
    <source>
        <dbReference type="ARBA" id="ARBA00010515"/>
    </source>
</evidence>
<organism evidence="4 5">
    <name type="scientific">Paenibacillus hemerocallicola</name>
    <dbReference type="NCBI Taxonomy" id="1172614"/>
    <lineage>
        <taxon>Bacteria</taxon>
        <taxon>Bacillati</taxon>
        <taxon>Bacillota</taxon>
        <taxon>Bacilli</taxon>
        <taxon>Bacillales</taxon>
        <taxon>Paenibacillaceae</taxon>
        <taxon>Paenibacillus</taxon>
    </lineage>
</organism>
<dbReference type="GO" id="GO:0004806">
    <property type="term" value="F:triacylglycerol lipase activity"/>
    <property type="evidence" value="ECO:0007669"/>
    <property type="project" value="TreeGrafter"/>
</dbReference>
<dbReference type="OrthoDB" id="9815425at2"/>
<dbReference type="InterPro" id="IPR050300">
    <property type="entry name" value="GDXG_lipolytic_enzyme"/>
</dbReference>
<dbReference type="Proteomes" id="UP000307943">
    <property type="component" value="Unassembled WGS sequence"/>
</dbReference>
<keyword evidence="5" id="KW-1185">Reference proteome</keyword>
<name>A0A5C4TBW1_9BACL</name>